<evidence type="ECO:0000313" key="5">
    <source>
        <dbReference type="EMBL" id="MDI9257926.1"/>
    </source>
</evidence>
<dbReference type="InterPro" id="IPR037923">
    <property type="entry name" value="HTH-like"/>
</dbReference>
<dbReference type="InterPro" id="IPR014710">
    <property type="entry name" value="RmlC-like_jellyroll"/>
</dbReference>
<dbReference type="EMBL" id="JASGBP010000007">
    <property type="protein sequence ID" value="MDI9257926.1"/>
    <property type="molecule type" value="Genomic_DNA"/>
</dbReference>
<dbReference type="Pfam" id="PF12833">
    <property type="entry name" value="HTH_18"/>
    <property type="match status" value="1"/>
</dbReference>
<keyword evidence="2" id="KW-0238">DNA-binding</keyword>
<dbReference type="PANTHER" id="PTHR43280">
    <property type="entry name" value="ARAC-FAMILY TRANSCRIPTIONAL REGULATOR"/>
    <property type="match status" value="1"/>
</dbReference>
<evidence type="ECO:0000313" key="6">
    <source>
        <dbReference type="Proteomes" id="UP001230035"/>
    </source>
</evidence>
<evidence type="ECO:0000256" key="3">
    <source>
        <dbReference type="ARBA" id="ARBA00023163"/>
    </source>
</evidence>
<dbReference type="SUPFAM" id="SSF51215">
    <property type="entry name" value="Regulatory protein AraC"/>
    <property type="match status" value="1"/>
</dbReference>
<dbReference type="InterPro" id="IPR020449">
    <property type="entry name" value="Tscrpt_reg_AraC-type_HTH"/>
</dbReference>
<dbReference type="PRINTS" id="PR00032">
    <property type="entry name" value="HTHARAC"/>
</dbReference>
<keyword evidence="3" id="KW-0804">Transcription</keyword>
<dbReference type="Pfam" id="PF02311">
    <property type="entry name" value="AraC_binding"/>
    <property type="match status" value="1"/>
</dbReference>
<keyword evidence="6" id="KW-1185">Reference proteome</keyword>
<dbReference type="PANTHER" id="PTHR43280:SF32">
    <property type="entry name" value="TRANSCRIPTIONAL REGULATORY PROTEIN"/>
    <property type="match status" value="1"/>
</dbReference>
<evidence type="ECO:0000256" key="1">
    <source>
        <dbReference type="ARBA" id="ARBA00023015"/>
    </source>
</evidence>
<accession>A0ABT6XS96</accession>
<name>A0ABT6XS96_9FLAO</name>
<reference evidence="5 6" key="1">
    <citation type="submission" date="2023-05" db="EMBL/GenBank/DDBJ databases">
        <title>Flavobacterium sedimenti sp. nov., isolated from the sediment.</title>
        <authorList>
            <person name="Wu N."/>
        </authorList>
    </citation>
    <scope>NUCLEOTIDE SEQUENCE [LARGE SCALE GENOMIC DNA]</scope>
    <source>
        <strain evidence="5 6">YZ-48</strain>
    </source>
</reference>
<dbReference type="InterPro" id="IPR003313">
    <property type="entry name" value="AraC-bd"/>
</dbReference>
<dbReference type="SUPFAM" id="SSF46689">
    <property type="entry name" value="Homeodomain-like"/>
    <property type="match status" value="1"/>
</dbReference>
<keyword evidence="1" id="KW-0805">Transcription regulation</keyword>
<dbReference type="Proteomes" id="UP001230035">
    <property type="component" value="Unassembled WGS sequence"/>
</dbReference>
<gene>
    <name evidence="5" type="ORF">QHT84_10925</name>
</gene>
<feature type="domain" description="HTH araC/xylS-type" evidence="4">
    <location>
        <begin position="194"/>
        <end position="292"/>
    </location>
</feature>
<organism evidence="5 6">
    <name type="scientific">Flavobacterium sedimenticola</name>
    <dbReference type="NCBI Taxonomy" id="3043286"/>
    <lineage>
        <taxon>Bacteria</taxon>
        <taxon>Pseudomonadati</taxon>
        <taxon>Bacteroidota</taxon>
        <taxon>Flavobacteriia</taxon>
        <taxon>Flavobacteriales</taxon>
        <taxon>Flavobacteriaceae</taxon>
        <taxon>Flavobacterium</taxon>
    </lineage>
</organism>
<dbReference type="Gene3D" id="1.10.10.60">
    <property type="entry name" value="Homeodomain-like"/>
    <property type="match status" value="1"/>
</dbReference>
<dbReference type="RefSeq" id="WP_283239603.1">
    <property type="nucleotide sequence ID" value="NZ_JASGBP010000007.1"/>
</dbReference>
<dbReference type="InterPro" id="IPR018060">
    <property type="entry name" value="HTH_AraC"/>
</dbReference>
<dbReference type="Gene3D" id="2.60.120.10">
    <property type="entry name" value="Jelly Rolls"/>
    <property type="match status" value="1"/>
</dbReference>
<protein>
    <submittedName>
        <fullName evidence="5">Helix-turn-helix domain-containing protein</fullName>
    </submittedName>
</protein>
<comment type="caution">
    <text evidence="5">The sequence shown here is derived from an EMBL/GenBank/DDBJ whole genome shotgun (WGS) entry which is preliminary data.</text>
</comment>
<sequence length="295" mass="34379">MAKNEKPIPINKLNQFCEENAIEYFKVSGFNVESCTINEFQENHRHSHYEIIWLKKGKGIHHIDGQSYNYNGSVLFLLSPGQVHKIEQEQRGEGFVIKFLPELFQHQKDVEEYLIDSLLFDAIESFPVINLTASQYKVFEDLFYQITVEFNTSEMGQQQILSSFLKILITNISRLKRSQQTINFKPELGYELFRNYKISIEKNYKNVHSVNEYAALLKTTPRTLNNLAKKFSDKTAGQLISERILLEAKRQLHHNTLSVKEIAFELGYDDPAYFTRFFKNSLGISPQQYKSTITV</sequence>
<proteinExistence type="predicted"/>
<dbReference type="SMART" id="SM00342">
    <property type="entry name" value="HTH_ARAC"/>
    <property type="match status" value="1"/>
</dbReference>
<dbReference type="PROSITE" id="PS01124">
    <property type="entry name" value="HTH_ARAC_FAMILY_2"/>
    <property type="match status" value="1"/>
</dbReference>
<dbReference type="InterPro" id="IPR009057">
    <property type="entry name" value="Homeodomain-like_sf"/>
</dbReference>
<evidence type="ECO:0000259" key="4">
    <source>
        <dbReference type="PROSITE" id="PS01124"/>
    </source>
</evidence>
<evidence type="ECO:0000256" key="2">
    <source>
        <dbReference type="ARBA" id="ARBA00023125"/>
    </source>
</evidence>